<evidence type="ECO:0000313" key="4">
    <source>
        <dbReference type="EMBL" id="ELR17945.1"/>
    </source>
</evidence>
<dbReference type="OrthoDB" id="203724at2759"/>
<dbReference type="Pfam" id="PF24545">
    <property type="entry name" value="Ig_TPPC8_1st"/>
    <property type="match status" value="1"/>
</dbReference>
<dbReference type="InterPro" id="IPR058538">
    <property type="entry name" value="Ig_TPPC8_2nd"/>
</dbReference>
<dbReference type="InterPro" id="IPR058541">
    <property type="entry name" value="Ig_TPPC8_1st"/>
</dbReference>
<dbReference type="Pfam" id="PF12739">
    <property type="entry name" value="TRAPPC-Trs85"/>
    <property type="match status" value="1"/>
</dbReference>
<feature type="domain" description="TPPC8 first Ig-like" evidence="3">
    <location>
        <begin position="646"/>
        <end position="740"/>
    </location>
</feature>
<evidence type="ECO:0000259" key="2">
    <source>
        <dbReference type="Pfam" id="PF24544"/>
    </source>
</evidence>
<feature type="compositionally biased region" description="Low complexity" evidence="1">
    <location>
        <begin position="775"/>
        <end position="793"/>
    </location>
</feature>
<dbReference type="PANTHER" id="PTHR12975">
    <property type="entry name" value="TRANSPORT PROTEIN TRAPP"/>
    <property type="match status" value="1"/>
</dbReference>
<organism evidence="4 5">
    <name type="scientific">Acanthamoeba castellanii (strain ATCC 30010 / Neff)</name>
    <dbReference type="NCBI Taxonomy" id="1257118"/>
    <lineage>
        <taxon>Eukaryota</taxon>
        <taxon>Amoebozoa</taxon>
        <taxon>Discosea</taxon>
        <taxon>Longamoebia</taxon>
        <taxon>Centramoebida</taxon>
        <taxon>Acanthamoebidae</taxon>
        <taxon>Acanthamoeba</taxon>
    </lineage>
</organism>
<feature type="region of interest" description="Disordered" evidence="1">
    <location>
        <begin position="1047"/>
        <end position="1091"/>
    </location>
</feature>
<dbReference type="Proteomes" id="UP000011083">
    <property type="component" value="Unassembled WGS sequence"/>
</dbReference>
<protein>
    <recommendedName>
        <fullName evidence="6">Trafficking protein particle complex subunit 8</fullName>
    </recommendedName>
</protein>
<dbReference type="OMA" id="CQETSDQ"/>
<dbReference type="KEGG" id="acan:ACA1_208230"/>
<dbReference type="GO" id="GO:1990072">
    <property type="term" value="C:TRAPPIII protein complex"/>
    <property type="evidence" value="ECO:0007669"/>
    <property type="project" value="TreeGrafter"/>
</dbReference>
<dbReference type="RefSeq" id="XP_004339961.1">
    <property type="nucleotide sequence ID" value="XM_004339913.1"/>
</dbReference>
<evidence type="ECO:0000256" key="1">
    <source>
        <dbReference type="SAM" id="MobiDB-lite"/>
    </source>
</evidence>
<dbReference type="InterPro" id="IPR024420">
    <property type="entry name" value="TRAPP_III_complex_Trs85"/>
</dbReference>
<feature type="compositionally biased region" description="Basic and acidic residues" evidence="1">
    <location>
        <begin position="1079"/>
        <end position="1091"/>
    </location>
</feature>
<gene>
    <name evidence="4" type="ORF">ACA1_208230</name>
</gene>
<proteinExistence type="predicted"/>
<dbReference type="PANTHER" id="PTHR12975:SF6">
    <property type="entry name" value="TRAFFICKING PROTEIN PARTICLE COMPLEX SUBUNIT 8"/>
    <property type="match status" value="1"/>
</dbReference>
<evidence type="ECO:0000259" key="3">
    <source>
        <dbReference type="Pfam" id="PF24545"/>
    </source>
</evidence>
<dbReference type="Pfam" id="PF24544">
    <property type="entry name" value="Ig_TPPC8_2nd"/>
    <property type="match status" value="1"/>
</dbReference>
<feature type="domain" description="TPPC8 second Ig-like" evidence="2">
    <location>
        <begin position="821"/>
        <end position="941"/>
    </location>
</feature>
<keyword evidence="5" id="KW-1185">Reference proteome</keyword>
<evidence type="ECO:0000313" key="5">
    <source>
        <dbReference type="Proteomes" id="UP000011083"/>
    </source>
</evidence>
<name>L8GY71_ACACF</name>
<dbReference type="STRING" id="1257118.L8GY71"/>
<sequence length="1379" mass="149678">MEMGELVRGVLVPTCVVIATPGAEAVCARNGRRVVEVLRSQNTTRTLAARGPNDRTYAVRDFQLRFADLQDFTRPSPPASTPASPSTPRGDAEESGVATAVATGGGLGDRESEALRRLLASSADDAYAPPLSLKDPAGVASFLRACKGQDVTPWYTQYRWAYLRSIGPAPYEHFDVPVACLFVSSTGEENVTKSFLDLYKPPDLPPIFKDGFMDPNIAKFHLLLHDNAAENPPNAEQALTEIRATFGKDCALLKLNSLPSDQAGSATGNGIGWYLSGEDVRNIQETIANLSAKTVAQHMQSVIGRLHEQVMANRKGFVTAMALGASSFMGLKFGRAKAAKPAPTPSSRPDSRAHEVTRLLADLEFMIGMYDLALANYKQLAGEFKSEKECGPEYYAAAQEMMGLATLMSDPTPRGPRRDTAWDGYRRAENWTHAVRASVFLAELLSTSSPRQAALTLQRTALALPDNTCAALLHEQSAFQFLHQATPGLRQFGLELVAAGSKFCEVGQLRHGLRCLLTAYSLYENRGWGGIGDSLHIKLARYSFLVGNHERCLAFFQKLFSDCHQPPPAQNSLLREFLHLAAQIAQTSTASSELVASCLPVPVIDQQSVRLFLASYDPSSGGEQKLWDSLQSRVLRQVSAPRSSLPSSRPVSVIQEYIYIEVEVRNPLQVPIQLTDVQLVCTHVPVDADAAHEREDSPRFLVEPFNHVLRAQEKQKLLFWVVPLVEGQLVIEGIGFKLCGMLWGQSNFINLHKCFVGGGGGGQLHSSTAGAGYSSLSASSSASPPASEPSSPADNNAIHVVGAMPLIEASFEHFPEQMLQGEVALLTLRLKNIGHMGLEGISVGISHPHFFLIGGDDPSAAAEVDDSMSSKLPHALPAAWNPPFGAPAAEEVGSVVKLSWLKALGPGEAVSLPVWIRAATTGHTTFRFLFYYQPHNAEEEQSVESEEAEAKQRHSGHHQQTGMAYRLHRMAQSVRVRPSVGASTWLRVSAMDLASQVLALSLSNNAHDHTSFRLHQVSAISRKWTLAPLHAPAAASAAGDDVIFAAARDDNGGGDDDVAHGQQTAEPKPRRRRRSSVKKAADAGAPEHYRVEPGQTKTFFLRILPRDDHDSNDHRVGTHLTFDDTTEVDHREQPYNSFLSVERDRHMAALVPLGFMNLDPLTGDPIPPPPPALDLLVFWRTKTGGVVHRGFQYLPCSPTSPPAARPPRTDANVDTSLSQAGLEQPLRFSVVAPRQVVHEFDGAPCVVPATIQVKNTSGVELSVRLELLRPNQPRRPSYSGGGGSRVTHQQPGVALVEPEADVEQHYFWTGPTVLQAGSVPAGGEVRFDVTPCFMSPGTYSLEHFQLVVASAQLHQHHPHTITPPRHLIFVAAPGLGEGA</sequence>
<feature type="region of interest" description="Disordered" evidence="1">
    <location>
        <begin position="940"/>
        <end position="961"/>
    </location>
</feature>
<feature type="region of interest" description="Disordered" evidence="1">
    <location>
        <begin position="71"/>
        <end position="108"/>
    </location>
</feature>
<dbReference type="GeneID" id="14918692"/>
<reference evidence="4 5" key="1">
    <citation type="journal article" date="2013" name="Genome Biol.">
        <title>Genome of Acanthamoeba castellanii highlights extensive lateral gene transfer and early evolution of tyrosine kinase signaling.</title>
        <authorList>
            <person name="Clarke M."/>
            <person name="Lohan A.J."/>
            <person name="Liu B."/>
            <person name="Lagkouvardos I."/>
            <person name="Roy S."/>
            <person name="Zafar N."/>
            <person name="Bertelli C."/>
            <person name="Schilde C."/>
            <person name="Kianianmomeni A."/>
            <person name="Burglin T.R."/>
            <person name="Frech C."/>
            <person name="Turcotte B."/>
            <person name="Kopec K.O."/>
            <person name="Synnott J.M."/>
            <person name="Choo C."/>
            <person name="Paponov I."/>
            <person name="Finkler A."/>
            <person name="Soon Heng Tan C."/>
            <person name="Hutchins A.P."/>
            <person name="Weinmeier T."/>
            <person name="Rattei T."/>
            <person name="Chu J.S."/>
            <person name="Gimenez G."/>
            <person name="Irimia M."/>
            <person name="Rigden D.J."/>
            <person name="Fitzpatrick D.A."/>
            <person name="Lorenzo-Morales J."/>
            <person name="Bateman A."/>
            <person name="Chiu C.H."/>
            <person name="Tang P."/>
            <person name="Hegemann P."/>
            <person name="Fromm H."/>
            <person name="Raoult D."/>
            <person name="Greub G."/>
            <person name="Miranda-Saavedra D."/>
            <person name="Chen N."/>
            <person name="Nash P."/>
            <person name="Ginger M.L."/>
            <person name="Horn M."/>
            <person name="Schaap P."/>
            <person name="Caler L."/>
            <person name="Loftus B."/>
        </authorList>
    </citation>
    <scope>NUCLEOTIDE SEQUENCE [LARGE SCALE GENOMIC DNA]</scope>
    <source>
        <strain evidence="4 5">Neff</strain>
    </source>
</reference>
<accession>L8GY71</accession>
<feature type="region of interest" description="Disordered" evidence="1">
    <location>
        <begin position="775"/>
        <end position="794"/>
    </location>
</feature>
<dbReference type="VEuPathDB" id="AmoebaDB:ACA1_208230"/>
<dbReference type="EMBL" id="KB007966">
    <property type="protein sequence ID" value="ELR17945.1"/>
    <property type="molecule type" value="Genomic_DNA"/>
</dbReference>
<evidence type="ECO:0008006" key="6">
    <source>
        <dbReference type="Google" id="ProtNLM"/>
    </source>
</evidence>